<dbReference type="InterPro" id="IPR009668">
    <property type="entry name" value="RNA_pol-assoc_fac_A49-like"/>
</dbReference>
<protein>
    <submittedName>
        <fullName evidence="7">DNA-directed RNA polymerase I subunit RPA49-like isoform X1</fullName>
    </submittedName>
</protein>
<evidence type="ECO:0000313" key="7">
    <source>
        <dbReference type="RefSeq" id="XP_014667096.1"/>
    </source>
</evidence>
<sequence length="420" mass="46735">MAAPTAMCETESICQVELMSSCSPILLASFSNGKLRYDKSGICKKPPAFGYFKSTSQEKGVKRKRQLVAETDRTQYIGINESDGAYKELELSRCYVGVVDTKTRKMQVYEADNFKMNPYFLEKRDDEEVEEKKKESYQELKDNLIAEFGSKKSKRVMEARHRNKVGAEVLEKSITNAVEDVLAGGGGILHDAQHVGGASDALPPCNKEATKPQDVYQLSDILTETDLDSLRSRMLEFKNASSQQIAEWRKSESYSGFILTHLEKLPLVEKPREERAGLLVYMHWLTSLHNLKAADVKKRTIPLPPGIPKLIMTRLINTFTITGTTDGTNSRSIRGMPARLKDKLALQIIVLALHISGFILDLADIAKVLKIGQKRILGYVQALGCKVVTSKAVGSTGSKSASLELPLVFPTKNFKRGKRS</sequence>
<comment type="subcellular location">
    <subcellularLocation>
        <location evidence="1">Nucleus</location>
        <location evidence="1">Nucleolus</location>
    </subcellularLocation>
</comment>
<evidence type="ECO:0000256" key="5">
    <source>
        <dbReference type="ARBA" id="ARBA00023242"/>
    </source>
</evidence>
<evidence type="ECO:0000256" key="2">
    <source>
        <dbReference type="ARBA" id="ARBA00009430"/>
    </source>
</evidence>
<name>A0ABM1E4H5_PRICU</name>
<gene>
    <name evidence="7" type="primary">LOC106808765</name>
</gene>
<accession>A0ABM1E4H5</accession>
<dbReference type="Proteomes" id="UP000695022">
    <property type="component" value="Unplaced"/>
</dbReference>
<evidence type="ECO:0000313" key="6">
    <source>
        <dbReference type="Proteomes" id="UP000695022"/>
    </source>
</evidence>
<dbReference type="Pfam" id="PF06870">
    <property type="entry name" value="RNA_pol_I_A49"/>
    <property type="match status" value="1"/>
</dbReference>
<dbReference type="PANTHER" id="PTHR14440">
    <property type="entry name" value="DNA-DIRECTED RNA POLYMERASE I SUBUNIT RPA49"/>
    <property type="match status" value="1"/>
</dbReference>
<comment type="similarity">
    <text evidence="2">Belongs to the eukaryotic RPA49/POLR1E RNA polymerase subunit family.</text>
</comment>
<dbReference type="GeneID" id="106808765"/>
<evidence type="ECO:0000256" key="1">
    <source>
        <dbReference type="ARBA" id="ARBA00004604"/>
    </source>
</evidence>
<evidence type="ECO:0000256" key="3">
    <source>
        <dbReference type="ARBA" id="ARBA00022478"/>
    </source>
</evidence>
<reference evidence="7" key="1">
    <citation type="submission" date="2025-08" db="UniProtKB">
        <authorList>
            <consortium name="RefSeq"/>
        </authorList>
    </citation>
    <scope>IDENTIFICATION</scope>
</reference>
<proteinExistence type="inferred from homology"/>
<keyword evidence="5" id="KW-0539">Nucleus</keyword>
<dbReference type="RefSeq" id="XP_014667096.1">
    <property type="nucleotide sequence ID" value="XM_014811610.1"/>
</dbReference>
<keyword evidence="3" id="KW-0240">DNA-directed RNA polymerase</keyword>
<organism evidence="6 7">
    <name type="scientific">Priapulus caudatus</name>
    <name type="common">Priapulid worm</name>
    <dbReference type="NCBI Taxonomy" id="37621"/>
    <lineage>
        <taxon>Eukaryota</taxon>
        <taxon>Metazoa</taxon>
        <taxon>Ecdysozoa</taxon>
        <taxon>Scalidophora</taxon>
        <taxon>Priapulida</taxon>
        <taxon>Priapulimorpha</taxon>
        <taxon>Priapulimorphida</taxon>
        <taxon>Priapulidae</taxon>
        <taxon>Priapulus</taxon>
    </lineage>
</organism>
<evidence type="ECO:0000256" key="4">
    <source>
        <dbReference type="ARBA" id="ARBA00023163"/>
    </source>
</evidence>
<keyword evidence="4" id="KW-0804">Transcription</keyword>
<keyword evidence="6" id="KW-1185">Reference proteome</keyword>